<dbReference type="EMBL" id="CAJPEV010002511">
    <property type="protein sequence ID" value="CAG0897161.1"/>
    <property type="molecule type" value="Genomic_DNA"/>
</dbReference>
<keyword evidence="2" id="KW-1185">Reference proteome</keyword>
<evidence type="ECO:0000313" key="2">
    <source>
        <dbReference type="Proteomes" id="UP000677054"/>
    </source>
</evidence>
<gene>
    <name evidence="1" type="ORF">DSTB1V02_LOCUS9627</name>
</gene>
<sequence length="149" mass="17351">MSMEGKKAVSTLMHRLMDDGAALHFVWKSIKHMGKQSLTEMGISGLISKPIECSGKAASMSQQERTIFVGNWLCQKEQCTNTQLQFLQPLLIQYRELWTAEWRLSMRSKIKWLFLNDFKKGFQELMILSCSLMNVDNQFDQWLWAPIQT</sequence>
<organism evidence="1">
    <name type="scientific">Darwinula stevensoni</name>
    <dbReference type="NCBI Taxonomy" id="69355"/>
    <lineage>
        <taxon>Eukaryota</taxon>
        <taxon>Metazoa</taxon>
        <taxon>Ecdysozoa</taxon>
        <taxon>Arthropoda</taxon>
        <taxon>Crustacea</taxon>
        <taxon>Oligostraca</taxon>
        <taxon>Ostracoda</taxon>
        <taxon>Podocopa</taxon>
        <taxon>Podocopida</taxon>
        <taxon>Darwinulocopina</taxon>
        <taxon>Darwinuloidea</taxon>
        <taxon>Darwinulidae</taxon>
        <taxon>Darwinula</taxon>
    </lineage>
</organism>
<proteinExistence type="predicted"/>
<protein>
    <submittedName>
        <fullName evidence="1">Uncharacterized protein</fullName>
    </submittedName>
</protein>
<accession>A0A7R9A988</accession>
<dbReference type="AlphaFoldDB" id="A0A7R9A988"/>
<evidence type="ECO:0000313" key="1">
    <source>
        <dbReference type="EMBL" id="CAD7249840.1"/>
    </source>
</evidence>
<name>A0A7R9A988_9CRUS</name>
<dbReference type="Proteomes" id="UP000677054">
    <property type="component" value="Unassembled WGS sequence"/>
</dbReference>
<dbReference type="EMBL" id="LR902028">
    <property type="protein sequence ID" value="CAD7249840.1"/>
    <property type="molecule type" value="Genomic_DNA"/>
</dbReference>
<reference evidence="1" key="1">
    <citation type="submission" date="2020-11" db="EMBL/GenBank/DDBJ databases">
        <authorList>
            <person name="Tran Van P."/>
        </authorList>
    </citation>
    <scope>NUCLEOTIDE SEQUENCE</scope>
</reference>